<dbReference type="Pfam" id="PF24681">
    <property type="entry name" value="Kelch_KLHDC2_KLHL20_DRC7"/>
    <property type="match status" value="1"/>
</dbReference>
<dbReference type="EMBL" id="JAFCMP010000066">
    <property type="protein sequence ID" value="KAG5188707.1"/>
    <property type="molecule type" value="Genomic_DNA"/>
</dbReference>
<gene>
    <name evidence="3" type="ORF">JKP88DRAFT_303910</name>
</gene>
<reference evidence="3" key="1">
    <citation type="submission" date="2021-02" db="EMBL/GenBank/DDBJ databases">
        <title>First Annotated Genome of the Yellow-green Alga Tribonema minus.</title>
        <authorList>
            <person name="Mahan K.M."/>
        </authorList>
    </citation>
    <scope>NUCLEOTIDE SEQUENCE</scope>
    <source>
        <strain evidence="3">UTEX B ZZ1240</strain>
    </source>
</reference>
<keyword evidence="1" id="KW-0880">Kelch repeat</keyword>
<accession>A0A835ZAN6</accession>
<sequence>RTLPCSSGEAPSARGDFSWVACGTKYVLFGGAAMTGEHFNDTWILTFDSATNKCTWTQPPLKGKAPPARSGHAAVAMDDTTMLMFGGMDPACNAARSDVWALNTATITWRQIACEGAPALSSAAAVLIRSGGARATLVLVGGVAADGPCMRVWSADPAEPLRWVERQCSGAAPPPREMHAAAAAAAAAAARGGQQVVIVGGRGAEGAVLSDAWSLDTQAWRWRQHSDCPAARCALAAWELGAGDESADSGCVAVFGGWDGGTCVANDLFILDVAAQSWSAAAWDVEEPPGRFAHRCCAAAARSGDVLVFGGVCPEEAEGRPQVGVLSVKAD</sequence>
<dbReference type="Proteomes" id="UP000664859">
    <property type="component" value="Unassembled WGS sequence"/>
</dbReference>
<evidence type="ECO:0000256" key="2">
    <source>
        <dbReference type="ARBA" id="ARBA00022737"/>
    </source>
</evidence>
<dbReference type="AlphaFoldDB" id="A0A835ZAN6"/>
<keyword evidence="4" id="KW-1185">Reference proteome</keyword>
<dbReference type="InterPro" id="IPR011043">
    <property type="entry name" value="Gal_Oxase/kelch_b-propeller"/>
</dbReference>
<dbReference type="PANTHER" id="PTHR46093">
    <property type="entry name" value="ACYL-COA-BINDING DOMAIN-CONTAINING PROTEIN 5"/>
    <property type="match status" value="1"/>
</dbReference>
<evidence type="ECO:0000313" key="3">
    <source>
        <dbReference type="EMBL" id="KAG5188707.1"/>
    </source>
</evidence>
<dbReference type="PANTHER" id="PTHR46093:SF18">
    <property type="entry name" value="FIBRONECTIN TYPE-III DOMAIN-CONTAINING PROTEIN"/>
    <property type="match status" value="1"/>
</dbReference>
<dbReference type="Gene3D" id="2.120.10.80">
    <property type="entry name" value="Kelch-type beta propeller"/>
    <property type="match status" value="2"/>
</dbReference>
<keyword evidence="2" id="KW-0677">Repeat</keyword>
<protein>
    <submittedName>
        <fullName evidence="3">Uncharacterized protein</fullName>
    </submittedName>
</protein>
<dbReference type="OrthoDB" id="10251809at2759"/>
<evidence type="ECO:0000256" key="1">
    <source>
        <dbReference type="ARBA" id="ARBA00022441"/>
    </source>
</evidence>
<organism evidence="3 4">
    <name type="scientific">Tribonema minus</name>
    <dbReference type="NCBI Taxonomy" id="303371"/>
    <lineage>
        <taxon>Eukaryota</taxon>
        <taxon>Sar</taxon>
        <taxon>Stramenopiles</taxon>
        <taxon>Ochrophyta</taxon>
        <taxon>PX clade</taxon>
        <taxon>Xanthophyceae</taxon>
        <taxon>Tribonematales</taxon>
        <taxon>Tribonemataceae</taxon>
        <taxon>Tribonema</taxon>
    </lineage>
</organism>
<comment type="caution">
    <text evidence="3">The sequence shown here is derived from an EMBL/GenBank/DDBJ whole genome shotgun (WGS) entry which is preliminary data.</text>
</comment>
<feature type="non-terminal residue" evidence="3">
    <location>
        <position position="331"/>
    </location>
</feature>
<evidence type="ECO:0000313" key="4">
    <source>
        <dbReference type="Proteomes" id="UP000664859"/>
    </source>
</evidence>
<proteinExistence type="predicted"/>
<name>A0A835ZAN6_9STRA</name>
<dbReference type="InterPro" id="IPR015915">
    <property type="entry name" value="Kelch-typ_b-propeller"/>
</dbReference>
<dbReference type="SUPFAM" id="SSF50965">
    <property type="entry name" value="Galactose oxidase, central domain"/>
    <property type="match status" value="1"/>
</dbReference>